<feature type="transmembrane region" description="Helical" evidence="1">
    <location>
        <begin position="12"/>
        <end position="32"/>
    </location>
</feature>
<evidence type="ECO:0000256" key="1">
    <source>
        <dbReference type="SAM" id="Phobius"/>
    </source>
</evidence>
<feature type="transmembrane region" description="Helical" evidence="1">
    <location>
        <begin position="99"/>
        <end position="119"/>
    </location>
</feature>
<dbReference type="RefSeq" id="WP_216457894.1">
    <property type="nucleotide sequence ID" value="NZ_JAHLQL010000007.1"/>
</dbReference>
<feature type="transmembrane region" description="Helical" evidence="1">
    <location>
        <begin position="204"/>
        <end position="225"/>
    </location>
</feature>
<evidence type="ECO:0000313" key="2">
    <source>
        <dbReference type="EMBL" id="MBU5593216.1"/>
    </source>
</evidence>
<feature type="transmembrane region" description="Helical" evidence="1">
    <location>
        <begin position="52"/>
        <end position="73"/>
    </location>
</feature>
<reference evidence="2 3" key="1">
    <citation type="submission" date="2021-06" db="EMBL/GenBank/DDBJ databases">
        <authorList>
            <person name="Sun Q."/>
            <person name="Li D."/>
        </authorList>
    </citation>
    <scope>NUCLEOTIDE SEQUENCE [LARGE SCALE GENOMIC DNA]</scope>
    <source>
        <strain evidence="2 3">MSJ-4</strain>
    </source>
</reference>
<accession>A0ABS6F4J3</accession>
<comment type="caution">
    <text evidence="2">The sequence shown here is derived from an EMBL/GenBank/DDBJ whole genome shotgun (WGS) entry which is preliminary data.</text>
</comment>
<evidence type="ECO:0000313" key="3">
    <source>
        <dbReference type="Proteomes" id="UP000736583"/>
    </source>
</evidence>
<keyword evidence="3" id="KW-1185">Reference proteome</keyword>
<evidence type="ECO:0008006" key="4">
    <source>
        <dbReference type="Google" id="ProtNLM"/>
    </source>
</evidence>
<organism evidence="2 3">
    <name type="scientific">Clostridium simiarum</name>
    <dbReference type="NCBI Taxonomy" id="2841506"/>
    <lineage>
        <taxon>Bacteria</taxon>
        <taxon>Bacillati</taxon>
        <taxon>Bacillota</taxon>
        <taxon>Clostridia</taxon>
        <taxon>Eubacteriales</taxon>
        <taxon>Clostridiaceae</taxon>
        <taxon>Clostridium</taxon>
    </lineage>
</organism>
<protein>
    <recommendedName>
        <fullName evidence="4">ABC-2 family transporter protein</fullName>
    </recommendedName>
</protein>
<feature type="transmembrane region" description="Helical" evidence="1">
    <location>
        <begin position="164"/>
        <end position="184"/>
    </location>
</feature>
<gene>
    <name evidence="2" type="ORF">KQI89_15815</name>
</gene>
<sequence>MNKWSLSFDLKLIKNIVISTLILYLIFNIVVFKNNNIICYIGGNSTKIETSIFKYAEIFLPLPFIIIIMNLFINDLDFNSFQILITLPISRAYMIIYRYIRIFIVFSLIYIPTVINMTYTLNLDLTNRGFGPMSSLKVLLKTLPTIFFMGSFTLLVVVITRKIFYTLSIALGYYFFELLSRGMFTKKFMLFINNFSGYSDDTIIRSRMVLFIIGVVFLIVSLGVIKTKKYVISG</sequence>
<name>A0ABS6F4J3_9CLOT</name>
<keyword evidence="1" id="KW-0472">Membrane</keyword>
<keyword evidence="1" id="KW-1133">Transmembrane helix</keyword>
<dbReference type="EMBL" id="JAHLQL010000007">
    <property type="protein sequence ID" value="MBU5593216.1"/>
    <property type="molecule type" value="Genomic_DNA"/>
</dbReference>
<dbReference type="Proteomes" id="UP000736583">
    <property type="component" value="Unassembled WGS sequence"/>
</dbReference>
<proteinExistence type="predicted"/>
<keyword evidence="1" id="KW-0812">Transmembrane</keyword>
<feature type="transmembrane region" description="Helical" evidence="1">
    <location>
        <begin position="139"/>
        <end position="159"/>
    </location>
</feature>